<keyword evidence="1" id="KW-0560">Oxidoreductase</keyword>
<comment type="caution">
    <text evidence="3">The sequence shown here is derived from an EMBL/GenBank/DDBJ whole genome shotgun (WGS) entry which is preliminary data.</text>
</comment>
<keyword evidence="4" id="KW-1185">Reference proteome</keyword>
<gene>
    <name evidence="3" type="ORF">CVT23_09605</name>
</gene>
<feature type="domain" description="Luciferase-like" evidence="2">
    <location>
        <begin position="18"/>
        <end position="321"/>
    </location>
</feature>
<name>A0A2M9G2S5_9PROT</name>
<protein>
    <submittedName>
        <fullName evidence="3">LLM class F420-dependent oxidoreductase</fullName>
    </submittedName>
</protein>
<dbReference type="EMBL" id="PHIG01000031">
    <property type="protein sequence ID" value="PJK30008.1"/>
    <property type="molecule type" value="Genomic_DNA"/>
</dbReference>
<sequence>MEVGLILGTGDAQYSIDLEMIKAAEAMGFHSVWTSEAWGADAISSAAWILGNTTKIKVGTGICQMQARTPSLMATTSITLQELSGGRFILGLGPSGPQVIEGWHGRPYGKPLELTQEYVSIVRKVIAREEPLTHEGEHYQIPYKGPGATGLGKPLKTILRPRHGLKIYSASVSPGGIRNAAEVCDGVIPVYMDPSNYDAIGTYINQGFEKAGGGKSLETFDVCPFVTVVQNDDIEQARKPVKENMGFYIGGMGAKKKNYYKEYASRLGYADQAEAIQDAFLGGRRAEAFSMVPDELVDKVALVGPQGHIREQLSVWKEAGRKRQVSAMLCRVSSREAMETLAKELL</sequence>
<dbReference type="PANTHER" id="PTHR43244">
    <property type="match status" value="1"/>
</dbReference>
<dbReference type="SUPFAM" id="SSF51679">
    <property type="entry name" value="Bacterial luciferase-like"/>
    <property type="match status" value="1"/>
</dbReference>
<dbReference type="Gene3D" id="3.20.20.30">
    <property type="entry name" value="Luciferase-like domain"/>
    <property type="match status" value="1"/>
</dbReference>
<dbReference type="OrthoDB" id="7239898at2"/>
<dbReference type="NCBIfam" id="TIGR03559">
    <property type="entry name" value="F420_Rv3520c"/>
    <property type="match status" value="1"/>
</dbReference>
<dbReference type="CDD" id="cd01097">
    <property type="entry name" value="Tetrahydromethanopterin_reductase"/>
    <property type="match status" value="1"/>
</dbReference>
<dbReference type="GO" id="GO:0016705">
    <property type="term" value="F:oxidoreductase activity, acting on paired donors, with incorporation or reduction of molecular oxygen"/>
    <property type="evidence" value="ECO:0007669"/>
    <property type="project" value="InterPro"/>
</dbReference>
<dbReference type="PANTHER" id="PTHR43244:SF1">
    <property type="entry name" value="5,10-METHYLENETETRAHYDROMETHANOPTERIN REDUCTASE"/>
    <property type="match status" value="1"/>
</dbReference>
<reference evidence="3 4" key="1">
    <citation type="submission" date="2017-11" db="EMBL/GenBank/DDBJ databases">
        <title>Draft genome sequence of Rhizobiales bacterium SY3-13.</title>
        <authorList>
            <person name="Sun C."/>
        </authorList>
    </citation>
    <scope>NUCLEOTIDE SEQUENCE [LARGE SCALE GENOMIC DNA]</scope>
    <source>
        <strain evidence="3 4">SY3-13</strain>
    </source>
</reference>
<dbReference type="Pfam" id="PF00296">
    <property type="entry name" value="Bac_luciferase"/>
    <property type="match status" value="1"/>
</dbReference>
<evidence type="ECO:0000256" key="1">
    <source>
        <dbReference type="ARBA" id="ARBA00023002"/>
    </source>
</evidence>
<evidence type="ECO:0000259" key="2">
    <source>
        <dbReference type="Pfam" id="PF00296"/>
    </source>
</evidence>
<organism evidence="3 4">
    <name type="scientific">Minwuia thermotolerans</name>
    <dbReference type="NCBI Taxonomy" id="2056226"/>
    <lineage>
        <taxon>Bacteria</taxon>
        <taxon>Pseudomonadati</taxon>
        <taxon>Pseudomonadota</taxon>
        <taxon>Alphaproteobacteria</taxon>
        <taxon>Minwuiales</taxon>
        <taxon>Minwuiaceae</taxon>
        <taxon>Minwuia</taxon>
    </lineage>
</organism>
<evidence type="ECO:0000313" key="4">
    <source>
        <dbReference type="Proteomes" id="UP000229498"/>
    </source>
</evidence>
<proteinExistence type="predicted"/>
<dbReference type="InterPro" id="IPR019951">
    <property type="entry name" value="F420_OxRdatse_Rv3520c_pred"/>
</dbReference>
<dbReference type="InterPro" id="IPR036661">
    <property type="entry name" value="Luciferase-like_sf"/>
</dbReference>
<dbReference type="AlphaFoldDB" id="A0A2M9G2S5"/>
<dbReference type="InterPro" id="IPR050564">
    <property type="entry name" value="F420-G6PD/mer"/>
</dbReference>
<dbReference type="Proteomes" id="UP000229498">
    <property type="component" value="Unassembled WGS sequence"/>
</dbReference>
<dbReference type="InterPro" id="IPR011251">
    <property type="entry name" value="Luciferase-like_dom"/>
</dbReference>
<evidence type="ECO:0000313" key="3">
    <source>
        <dbReference type="EMBL" id="PJK30008.1"/>
    </source>
</evidence>
<accession>A0A2M9G2S5</accession>